<dbReference type="Proteomes" id="UP000295758">
    <property type="component" value="Unassembled WGS sequence"/>
</dbReference>
<gene>
    <name evidence="3" type="ORF">BY453_1419</name>
    <name evidence="1" type="ORF">C8C78_1467</name>
    <name evidence="2" type="ORF">SAMN04515654_10810</name>
</gene>
<reference evidence="1 5" key="2">
    <citation type="submission" date="2018-04" db="EMBL/GenBank/DDBJ databases">
        <title>Subsurface microbial communities from deep shales in Ohio and West Virginia, USA.</title>
        <authorList>
            <person name="Wrighton K."/>
        </authorList>
    </citation>
    <scope>NUCLEOTIDE SEQUENCE [LARGE SCALE GENOMIC DNA]</scope>
    <source>
        <strain evidence="1 5">MSL28</strain>
    </source>
</reference>
<reference evidence="3 6" key="3">
    <citation type="submission" date="2019-03" db="EMBL/GenBank/DDBJ databases">
        <title>Deep subsurface shale carbon reservoir microbial communities from Ohio and West Virginia, USA.</title>
        <authorList>
            <person name="Wrighton K."/>
        </authorList>
    </citation>
    <scope>NUCLEOTIDE SEQUENCE [LARGE SCALE GENOMIC DNA]</scope>
    <source>
        <strain evidence="3 6">UTICA-S4D12</strain>
    </source>
</reference>
<sequence length="90" mass="10393">MSNLFSSYKKTKEAHYNVKKGKSSYLAFRKALAVEEIEDDTFYPSHEAIDFYHHYKENIALMAEMGFALTEKYNGCAAILNRCKKLLKMG</sequence>
<evidence type="ECO:0000313" key="1">
    <source>
        <dbReference type="EMBL" id="PXV61145.1"/>
    </source>
</evidence>
<name>A0A1M7PRS2_9FIRM</name>
<dbReference type="EMBL" id="SOAA01000041">
    <property type="protein sequence ID" value="TDS25971.1"/>
    <property type="molecule type" value="Genomic_DNA"/>
</dbReference>
<evidence type="ECO:0000313" key="2">
    <source>
        <dbReference type="EMBL" id="SDI53113.1"/>
    </source>
</evidence>
<dbReference type="AlphaFoldDB" id="A0A1M7PRS2"/>
<proteinExistence type="predicted"/>
<accession>A0A1M7PRS2</accession>
<evidence type="ECO:0000313" key="6">
    <source>
        <dbReference type="Proteomes" id="UP000295758"/>
    </source>
</evidence>
<evidence type="ECO:0000313" key="4">
    <source>
        <dbReference type="Proteomes" id="UP000198945"/>
    </source>
</evidence>
<dbReference type="STRING" id="54121.SAMN04515653_10986"/>
<dbReference type="InterPro" id="IPR017853">
    <property type="entry name" value="GH"/>
</dbReference>
<organism evidence="1 5">
    <name type="scientific">Halanaerobium congolense</name>
    <dbReference type="NCBI Taxonomy" id="54121"/>
    <lineage>
        <taxon>Bacteria</taxon>
        <taxon>Bacillati</taxon>
        <taxon>Bacillota</taxon>
        <taxon>Clostridia</taxon>
        <taxon>Halanaerobiales</taxon>
        <taxon>Halanaerobiaceae</taxon>
        <taxon>Halanaerobium</taxon>
    </lineage>
</organism>
<protein>
    <submittedName>
        <fullName evidence="1">Uncharacterized protein</fullName>
    </submittedName>
</protein>
<dbReference type="EMBL" id="FNEH01000008">
    <property type="protein sequence ID" value="SDI53113.1"/>
    <property type="molecule type" value="Genomic_DNA"/>
</dbReference>
<reference evidence="2 4" key="1">
    <citation type="submission" date="2016-10" db="EMBL/GenBank/DDBJ databases">
        <authorList>
            <person name="de Groot N.N."/>
        </authorList>
    </citation>
    <scope>NUCLEOTIDE SEQUENCE [LARGE SCALE GENOMIC DNA]</scope>
    <source>
        <strain evidence="2 4">WG7</strain>
    </source>
</reference>
<dbReference type="Gene3D" id="3.20.20.80">
    <property type="entry name" value="Glycosidases"/>
    <property type="match status" value="1"/>
</dbReference>
<evidence type="ECO:0000313" key="3">
    <source>
        <dbReference type="EMBL" id="TDS25971.1"/>
    </source>
</evidence>
<dbReference type="SUPFAM" id="SSF51445">
    <property type="entry name" value="(Trans)glycosidases"/>
    <property type="match status" value="1"/>
</dbReference>
<dbReference type="Proteomes" id="UP000198945">
    <property type="component" value="Unassembled WGS sequence"/>
</dbReference>
<dbReference type="EMBL" id="QICM01000046">
    <property type="protein sequence ID" value="PXV61145.1"/>
    <property type="molecule type" value="Genomic_DNA"/>
</dbReference>
<evidence type="ECO:0000313" key="5">
    <source>
        <dbReference type="Proteomes" id="UP000247389"/>
    </source>
</evidence>
<dbReference type="Proteomes" id="UP000247389">
    <property type="component" value="Unassembled WGS sequence"/>
</dbReference>